<reference evidence="7 8" key="1">
    <citation type="journal article" date="2015" name="Genome Announc.">
        <title>Closed Genome Sequence of Octadecabacter temperatus SB1, the First Mesophilic Species of the Genus Octadecabacter.</title>
        <authorList>
            <person name="Voget S."/>
            <person name="Billerbeck S."/>
            <person name="Simon M."/>
            <person name="Daniel R."/>
        </authorList>
    </citation>
    <scope>NUCLEOTIDE SEQUENCE [LARGE SCALE GENOMIC DNA]</scope>
    <source>
        <strain evidence="7 8">SB1</strain>
    </source>
</reference>
<dbReference type="CDD" id="cd00610">
    <property type="entry name" value="OAT_like"/>
    <property type="match status" value="1"/>
</dbReference>
<dbReference type="InterPro" id="IPR015422">
    <property type="entry name" value="PyrdxlP-dep_Trfase_small"/>
</dbReference>
<dbReference type="PROSITE" id="PS00600">
    <property type="entry name" value="AA_TRANSFER_CLASS_3"/>
    <property type="match status" value="1"/>
</dbReference>
<dbReference type="InterPro" id="IPR004632">
    <property type="entry name" value="4NH2But_aminotransferase_bac"/>
</dbReference>
<protein>
    <submittedName>
        <fullName evidence="7">4-aminobutyrate aminotransferase PuuE</fullName>
        <ecNumber evidence="7">2.6.1.19</ecNumber>
    </submittedName>
</protein>
<dbReference type="PIRSF" id="PIRSF000521">
    <property type="entry name" value="Transaminase_4ab_Lys_Orn"/>
    <property type="match status" value="1"/>
</dbReference>
<dbReference type="Proteomes" id="UP000067444">
    <property type="component" value="Chromosome"/>
</dbReference>
<dbReference type="GO" id="GO:0042802">
    <property type="term" value="F:identical protein binding"/>
    <property type="evidence" value="ECO:0007669"/>
    <property type="project" value="TreeGrafter"/>
</dbReference>
<proteinExistence type="inferred from homology"/>
<evidence type="ECO:0000256" key="3">
    <source>
        <dbReference type="ARBA" id="ARBA00022576"/>
    </source>
</evidence>
<keyword evidence="3 7" id="KW-0032">Aminotransferase</keyword>
<evidence type="ECO:0000256" key="2">
    <source>
        <dbReference type="ARBA" id="ARBA00008954"/>
    </source>
</evidence>
<dbReference type="FunFam" id="3.40.640.10:FF:000013">
    <property type="entry name" value="4-aminobutyrate aminotransferase"/>
    <property type="match status" value="1"/>
</dbReference>
<dbReference type="AlphaFoldDB" id="A0A0K0Y5B2"/>
<name>A0A0K0Y5B2_9RHOB</name>
<dbReference type="STRING" id="1458307.OSB_15850"/>
<dbReference type="Gene3D" id="3.40.640.10">
    <property type="entry name" value="Type I PLP-dependent aspartate aminotransferase-like (Major domain)"/>
    <property type="match status" value="1"/>
</dbReference>
<evidence type="ECO:0000256" key="6">
    <source>
        <dbReference type="RuleBase" id="RU003560"/>
    </source>
</evidence>
<comment type="similarity">
    <text evidence="2 6">Belongs to the class-III pyridoxal-phosphate-dependent aminotransferase family.</text>
</comment>
<gene>
    <name evidence="7" type="primary">puuE</name>
    <name evidence="7" type="ORF">OSB_15850</name>
</gene>
<dbReference type="PATRIC" id="fig|1458307.3.peg.1600"/>
<dbReference type="Pfam" id="PF00202">
    <property type="entry name" value="Aminotran_3"/>
    <property type="match status" value="1"/>
</dbReference>
<evidence type="ECO:0000256" key="5">
    <source>
        <dbReference type="ARBA" id="ARBA00022898"/>
    </source>
</evidence>
<dbReference type="GO" id="GO:0030170">
    <property type="term" value="F:pyridoxal phosphate binding"/>
    <property type="evidence" value="ECO:0007669"/>
    <property type="project" value="InterPro"/>
</dbReference>
<keyword evidence="5 6" id="KW-0663">Pyridoxal phosphate</keyword>
<dbReference type="InterPro" id="IPR049704">
    <property type="entry name" value="Aminotrans_3_PPA_site"/>
</dbReference>
<evidence type="ECO:0000313" key="7">
    <source>
        <dbReference type="EMBL" id="AKS46135.1"/>
    </source>
</evidence>
<dbReference type="InterPro" id="IPR015421">
    <property type="entry name" value="PyrdxlP-dep_Trfase_major"/>
</dbReference>
<dbReference type="Gene3D" id="3.90.1150.10">
    <property type="entry name" value="Aspartate Aminotransferase, domain 1"/>
    <property type="match status" value="1"/>
</dbReference>
<evidence type="ECO:0000256" key="1">
    <source>
        <dbReference type="ARBA" id="ARBA00001933"/>
    </source>
</evidence>
<dbReference type="PANTHER" id="PTHR11986">
    <property type="entry name" value="AMINOTRANSFERASE CLASS III"/>
    <property type="match status" value="1"/>
</dbReference>
<dbReference type="PANTHER" id="PTHR11986:SF58">
    <property type="entry name" value="LEUCINE_METHIONINE RACEMASE"/>
    <property type="match status" value="1"/>
</dbReference>
<dbReference type="OrthoDB" id="9801834at2"/>
<comment type="cofactor">
    <cofactor evidence="1">
        <name>pyridoxal 5'-phosphate</name>
        <dbReference type="ChEBI" id="CHEBI:597326"/>
    </cofactor>
</comment>
<dbReference type="InterPro" id="IPR050103">
    <property type="entry name" value="Class-III_PLP-dep_AT"/>
</dbReference>
<evidence type="ECO:0000256" key="4">
    <source>
        <dbReference type="ARBA" id="ARBA00022679"/>
    </source>
</evidence>
<evidence type="ECO:0000313" key="8">
    <source>
        <dbReference type="Proteomes" id="UP000067444"/>
    </source>
</evidence>
<dbReference type="EMBL" id="CP012160">
    <property type="protein sequence ID" value="AKS46135.1"/>
    <property type="molecule type" value="Genomic_DNA"/>
</dbReference>
<dbReference type="SUPFAM" id="SSF53383">
    <property type="entry name" value="PLP-dependent transferases"/>
    <property type="match status" value="1"/>
</dbReference>
<organism evidence="7 8">
    <name type="scientific">Octadecabacter temperatus</name>
    <dbReference type="NCBI Taxonomy" id="1458307"/>
    <lineage>
        <taxon>Bacteria</taxon>
        <taxon>Pseudomonadati</taxon>
        <taxon>Pseudomonadota</taxon>
        <taxon>Alphaproteobacteria</taxon>
        <taxon>Rhodobacterales</taxon>
        <taxon>Roseobacteraceae</taxon>
        <taxon>Octadecabacter</taxon>
    </lineage>
</organism>
<dbReference type="GO" id="GO:0009448">
    <property type="term" value="P:gamma-aminobutyric acid metabolic process"/>
    <property type="evidence" value="ECO:0007669"/>
    <property type="project" value="InterPro"/>
</dbReference>
<sequence length="431" mass="45174">MTDTKNTDLLARREAAVSNGVGLMHPVFAQRAENSEIWDVDGKRFIDFAAGIAVTNCGHRHPAMVAAVAEQLAAFTHTCQHVAPYENMIELAERLNEIVPGDGPMKSAFFTSGAEAVENAVKLARAFTGRDGVIAFGGGFHGRTFMGMSLTGKVAPYKAGFGAMMSDVYHVPMPKALSGTNEDTAMAGLKALFKESIEPSRIAAIIIEPVQGEGGFYQAPDTLLVGLRELCDAHGILLIADEVQTGFARTGKMFAMEHSGINADLTAMAKGLAGGMPLSAVTGRAAIMDYVGPGSIGGTYGGNPLAVAASLAVLDIIEKEGLCERATMLGEALSARLNAMRAQVPEIAEVRGPGFMVAVEFRDPVTGAPLGAMANAVKDGARERGMLLLTCGTDGNVVRFLAPLTIPQDHFDEAMAILEASILAASGKYDA</sequence>
<keyword evidence="4 7" id="KW-0808">Transferase</keyword>
<dbReference type="KEGG" id="otm:OSB_15850"/>
<dbReference type="InterPro" id="IPR015424">
    <property type="entry name" value="PyrdxlP-dep_Trfase"/>
</dbReference>
<dbReference type="NCBIfam" id="TIGR00700">
    <property type="entry name" value="GABAtrnsam"/>
    <property type="match status" value="1"/>
</dbReference>
<dbReference type="GO" id="GO:0034386">
    <property type="term" value="F:4-aminobutyrate:2-oxoglutarate transaminase activity"/>
    <property type="evidence" value="ECO:0007669"/>
    <property type="project" value="UniProtKB-EC"/>
</dbReference>
<accession>A0A0K0Y5B2</accession>
<keyword evidence="8" id="KW-1185">Reference proteome</keyword>
<dbReference type="EC" id="2.6.1.19" evidence="7"/>
<dbReference type="InterPro" id="IPR005814">
    <property type="entry name" value="Aminotrans_3"/>
</dbReference>
<dbReference type="RefSeq" id="WP_049834456.1">
    <property type="nucleotide sequence ID" value="NZ_CP012160.1"/>
</dbReference>